<dbReference type="GeneID" id="80349613"/>
<organism evidence="1 2">
    <name type="scientific">Nocardia wallacei</name>
    <dbReference type="NCBI Taxonomy" id="480035"/>
    <lineage>
        <taxon>Bacteria</taxon>
        <taxon>Bacillati</taxon>
        <taxon>Actinomycetota</taxon>
        <taxon>Actinomycetes</taxon>
        <taxon>Mycobacteriales</taxon>
        <taxon>Nocardiaceae</taxon>
        <taxon>Nocardia</taxon>
    </lineage>
</organism>
<evidence type="ECO:0000313" key="1">
    <source>
        <dbReference type="EMBL" id="BCK57404.1"/>
    </source>
</evidence>
<dbReference type="KEGG" id="nwl:NWFMUON74_51760"/>
<name>A0A7G1KW88_9NOCA</name>
<dbReference type="RefSeq" id="WP_187684313.1">
    <property type="nucleotide sequence ID" value="NZ_AP023396.1"/>
</dbReference>
<dbReference type="AlphaFoldDB" id="A0A7G1KW88"/>
<protein>
    <submittedName>
        <fullName evidence="1">Uncharacterized protein</fullName>
    </submittedName>
</protein>
<proteinExistence type="predicted"/>
<keyword evidence="2" id="KW-1185">Reference proteome</keyword>
<dbReference type="EMBL" id="AP023396">
    <property type="protein sequence ID" value="BCK57404.1"/>
    <property type="molecule type" value="Genomic_DNA"/>
</dbReference>
<gene>
    <name evidence="1" type="ORF">NWFMUON74_51760</name>
</gene>
<reference evidence="1 2" key="1">
    <citation type="submission" date="2020-08" db="EMBL/GenBank/DDBJ databases">
        <title>Genome Sequencing of Nocardia wallacei strain FMUON74 and assembly.</title>
        <authorList>
            <person name="Toyokawa M."/>
            <person name="Uesaka K."/>
        </authorList>
    </citation>
    <scope>NUCLEOTIDE SEQUENCE [LARGE SCALE GENOMIC DNA]</scope>
    <source>
        <strain evidence="1 2">FMUON74</strain>
    </source>
</reference>
<accession>A0A7G1KW88</accession>
<sequence>MTATGKSGDEVAALEAEYQRLDAVWDVLRDMGDAAHDISEAKEFRNDRFERDRYTYALEARQQVGSESRAAWDRLLVTRYGEARAAEIRAEAKAAVAQQLAEARERCAARDGRRSR</sequence>
<dbReference type="Proteomes" id="UP000516173">
    <property type="component" value="Chromosome"/>
</dbReference>
<evidence type="ECO:0000313" key="2">
    <source>
        <dbReference type="Proteomes" id="UP000516173"/>
    </source>
</evidence>